<evidence type="ECO:0000256" key="1">
    <source>
        <dbReference type="SAM" id="Coils"/>
    </source>
</evidence>
<feature type="region of interest" description="Disordered" evidence="2">
    <location>
        <begin position="1"/>
        <end position="21"/>
    </location>
</feature>
<organism evidence="3 4">
    <name type="scientific">Pseudocohnilembus persalinus</name>
    <name type="common">Ciliate</name>
    <dbReference type="NCBI Taxonomy" id="266149"/>
    <lineage>
        <taxon>Eukaryota</taxon>
        <taxon>Sar</taxon>
        <taxon>Alveolata</taxon>
        <taxon>Ciliophora</taxon>
        <taxon>Intramacronucleata</taxon>
        <taxon>Oligohymenophorea</taxon>
        <taxon>Scuticociliatia</taxon>
        <taxon>Philasterida</taxon>
        <taxon>Pseudocohnilembidae</taxon>
        <taxon>Pseudocohnilembus</taxon>
    </lineage>
</organism>
<evidence type="ECO:0000313" key="4">
    <source>
        <dbReference type="Proteomes" id="UP000054937"/>
    </source>
</evidence>
<protein>
    <submittedName>
        <fullName evidence="3">HAD-like domain</fullName>
    </submittedName>
</protein>
<reference evidence="3 4" key="1">
    <citation type="journal article" date="2015" name="Sci. Rep.">
        <title>Genome of the facultative scuticociliatosis pathogen Pseudocohnilembus persalinus provides insight into its virulence through horizontal gene transfer.</title>
        <authorList>
            <person name="Xiong J."/>
            <person name="Wang G."/>
            <person name="Cheng J."/>
            <person name="Tian M."/>
            <person name="Pan X."/>
            <person name="Warren A."/>
            <person name="Jiang C."/>
            <person name="Yuan D."/>
            <person name="Miao W."/>
        </authorList>
    </citation>
    <scope>NUCLEOTIDE SEQUENCE [LARGE SCALE GENOMIC DNA]</scope>
    <source>
        <strain evidence="3">36N120E</strain>
    </source>
</reference>
<name>A0A0V0R164_PSEPJ</name>
<dbReference type="InParanoid" id="A0A0V0R164"/>
<gene>
    <name evidence="3" type="ORF">PPERSA_01742</name>
</gene>
<keyword evidence="4" id="KW-1185">Reference proteome</keyword>
<feature type="coiled-coil region" evidence="1">
    <location>
        <begin position="417"/>
        <end position="460"/>
    </location>
</feature>
<accession>A0A0V0R164</accession>
<feature type="compositionally biased region" description="Polar residues" evidence="2">
    <location>
        <begin position="1"/>
        <end position="11"/>
    </location>
</feature>
<feature type="compositionally biased region" description="Polar residues" evidence="2">
    <location>
        <begin position="339"/>
        <end position="354"/>
    </location>
</feature>
<feature type="region of interest" description="Disordered" evidence="2">
    <location>
        <begin position="246"/>
        <end position="266"/>
    </location>
</feature>
<comment type="caution">
    <text evidence="3">The sequence shown here is derived from an EMBL/GenBank/DDBJ whole genome shotgun (WGS) entry which is preliminary data.</text>
</comment>
<sequence length="519" mass="61132">MRQLYTQISSDESPKKLRSNLSIGSSNANNYIIQNKEKNLLLNSNYQIQTQNSQENQQQQVEIPINKKNFFSKLTSDEYKISTKTPKNGRYYIQKNQENSHNNYYNVNLTTQFSNLNKDKQNFLQKINKNQNLSNIDNKNNNNNQNSNFRENRQNSVQNSRSQRIAYSQKQSRSKNIEAKFLHLPTTQVVQKQKENQQQNQNFIIKFFEQNNQTQNEQQYQQSQDFMVKKNQVEKKISLLQNKRQLSQQIDQRPKFNSPKPQQKNQQNILDQYVSRVDSVNLDNLMKKSQPINYTAKTTPRDDLNRKMQKNDEDFEKNGIIIKLNEINHNHQKVERIRNNSIQGKKVKQNQIVQHKNDKPQYKDKSTNNTQEKNNHLNSNQPQQRKSKIKSQHIRQNFYQQITVGQSGSTLTNITKKNNTNQLKQNKKKQINHEQEQIQKVSNQVDISELKNELSNLTQNESGKTIIFDLDETLIHCNEGVHMPADAFLDINFSTGEEIKLLIGQWNSNFVILRQQRGH</sequence>
<feature type="compositionally biased region" description="Low complexity" evidence="2">
    <location>
        <begin position="131"/>
        <end position="149"/>
    </location>
</feature>
<feature type="region of interest" description="Disordered" evidence="2">
    <location>
        <begin position="339"/>
        <end position="392"/>
    </location>
</feature>
<evidence type="ECO:0000256" key="2">
    <source>
        <dbReference type="SAM" id="MobiDB-lite"/>
    </source>
</evidence>
<feature type="compositionally biased region" description="Basic and acidic residues" evidence="2">
    <location>
        <begin position="355"/>
        <end position="366"/>
    </location>
</feature>
<dbReference type="Proteomes" id="UP000054937">
    <property type="component" value="Unassembled WGS sequence"/>
</dbReference>
<feature type="compositionally biased region" description="Polar residues" evidence="2">
    <location>
        <begin position="157"/>
        <end position="171"/>
    </location>
</feature>
<feature type="compositionally biased region" description="Low complexity" evidence="2">
    <location>
        <begin position="255"/>
        <end position="266"/>
    </location>
</feature>
<proteinExistence type="predicted"/>
<feature type="region of interest" description="Disordered" evidence="2">
    <location>
        <begin position="131"/>
        <end position="174"/>
    </location>
</feature>
<evidence type="ECO:0000313" key="3">
    <source>
        <dbReference type="EMBL" id="KRX08281.1"/>
    </source>
</evidence>
<dbReference type="InterPro" id="IPR036412">
    <property type="entry name" value="HAD-like_sf"/>
</dbReference>
<keyword evidence="1" id="KW-0175">Coiled coil</keyword>
<dbReference type="SUPFAM" id="SSF56784">
    <property type="entry name" value="HAD-like"/>
    <property type="match status" value="1"/>
</dbReference>
<dbReference type="EMBL" id="LDAU01000066">
    <property type="protein sequence ID" value="KRX08281.1"/>
    <property type="molecule type" value="Genomic_DNA"/>
</dbReference>
<dbReference type="AlphaFoldDB" id="A0A0V0R164"/>
<feature type="compositionally biased region" description="Polar residues" evidence="2">
    <location>
        <begin position="367"/>
        <end position="384"/>
    </location>
</feature>